<dbReference type="InterPro" id="IPR036397">
    <property type="entry name" value="RNaseH_sf"/>
</dbReference>
<evidence type="ECO:0000313" key="1">
    <source>
        <dbReference type="EMBL" id="MBW0485735.1"/>
    </source>
</evidence>
<name>A0A9Q3CMH2_9BASI</name>
<reference evidence="1" key="1">
    <citation type="submission" date="2021-03" db="EMBL/GenBank/DDBJ databases">
        <title>Draft genome sequence of rust myrtle Austropuccinia psidii MF-1, a brazilian biotype.</title>
        <authorList>
            <person name="Quecine M.C."/>
            <person name="Pachon D.M.R."/>
            <person name="Bonatelli M.L."/>
            <person name="Correr F.H."/>
            <person name="Franceschini L.M."/>
            <person name="Leite T.F."/>
            <person name="Margarido G.R.A."/>
            <person name="Almeida C.A."/>
            <person name="Ferrarezi J.A."/>
            <person name="Labate C.A."/>
        </authorList>
    </citation>
    <scope>NUCLEOTIDE SEQUENCE</scope>
    <source>
        <strain evidence="1">MF-1</strain>
    </source>
</reference>
<sequence length="116" mass="13079">MHVSYPQDDWHTWLPLSEFAYSNSEHSSTKKSPFCTIYGGNPRSDSINISQGLPAGNLSTKFQSVKQAVKEELESSIQRFKKYADRNTSIPPDFQPGDKLCLASKNIKTTRPTKKL</sequence>
<evidence type="ECO:0000313" key="2">
    <source>
        <dbReference type="Proteomes" id="UP000765509"/>
    </source>
</evidence>
<proteinExistence type="predicted"/>
<protein>
    <submittedName>
        <fullName evidence="1">Uncharacterized protein</fullName>
    </submittedName>
</protein>
<dbReference type="GO" id="GO:0003676">
    <property type="term" value="F:nucleic acid binding"/>
    <property type="evidence" value="ECO:0007669"/>
    <property type="project" value="InterPro"/>
</dbReference>
<gene>
    <name evidence="1" type="ORF">O181_025450</name>
</gene>
<dbReference type="OrthoDB" id="2630497at2759"/>
<dbReference type="Proteomes" id="UP000765509">
    <property type="component" value="Unassembled WGS sequence"/>
</dbReference>
<accession>A0A9Q3CMH2</accession>
<dbReference type="AlphaFoldDB" id="A0A9Q3CMH2"/>
<dbReference type="Gene3D" id="3.30.420.10">
    <property type="entry name" value="Ribonuclease H-like superfamily/Ribonuclease H"/>
    <property type="match status" value="1"/>
</dbReference>
<comment type="caution">
    <text evidence="1">The sequence shown here is derived from an EMBL/GenBank/DDBJ whole genome shotgun (WGS) entry which is preliminary data.</text>
</comment>
<organism evidence="1 2">
    <name type="scientific">Austropuccinia psidii MF-1</name>
    <dbReference type="NCBI Taxonomy" id="1389203"/>
    <lineage>
        <taxon>Eukaryota</taxon>
        <taxon>Fungi</taxon>
        <taxon>Dikarya</taxon>
        <taxon>Basidiomycota</taxon>
        <taxon>Pucciniomycotina</taxon>
        <taxon>Pucciniomycetes</taxon>
        <taxon>Pucciniales</taxon>
        <taxon>Sphaerophragmiaceae</taxon>
        <taxon>Austropuccinia</taxon>
    </lineage>
</organism>
<keyword evidence="2" id="KW-1185">Reference proteome</keyword>
<dbReference type="EMBL" id="AVOT02008303">
    <property type="protein sequence ID" value="MBW0485735.1"/>
    <property type="molecule type" value="Genomic_DNA"/>
</dbReference>